<reference evidence="4" key="3">
    <citation type="submission" date="2025-08" db="UniProtKB">
        <authorList>
            <consortium name="Ensembl"/>
        </authorList>
    </citation>
    <scope>IDENTIFICATION</scope>
</reference>
<keyword evidence="5" id="KW-1185">Reference proteome</keyword>
<name>K7GFW9_PELSI</name>
<evidence type="ECO:0000313" key="5">
    <source>
        <dbReference type="Proteomes" id="UP000007267"/>
    </source>
</evidence>
<dbReference type="EMBL" id="AGCU01156451">
    <property type="status" value="NOT_ANNOTATED_CDS"/>
    <property type="molecule type" value="Genomic_DNA"/>
</dbReference>
<dbReference type="InterPro" id="IPR001304">
    <property type="entry name" value="C-type_lectin-like"/>
</dbReference>
<dbReference type="AlphaFoldDB" id="K7GFW9"/>
<dbReference type="PROSITE" id="PS50041">
    <property type="entry name" value="C_TYPE_LECTIN_2"/>
    <property type="match status" value="1"/>
</dbReference>
<dbReference type="Gene3D" id="3.10.100.10">
    <property type="entry name" value="Mannose-Binding Protein A, subunit A"/>
    <property type="match status" value="1"/>
</dbReference>
<dbReference type="HOGENOM" id="CLU_049894_8_2_1"/>
<protein>
    <recommendedName>
        <fullName evidence="3">C-type lectin domain-containing protein</fullName>
    </recommendedName>
</protein>
<organism evidence="4 5">
    <name type="scientific">Pelodiscus sinensis</name>
    <name type="common">Chinese softshell turtle</name>
    <name type="synonym">Trionyx sinensis</name>
    <dbReference type="NCBI Taxonomy" id="13735"/>
    <lineage>
        <taxon>Eukaryota</taxon>
        <taxon>Metazoa</taxon>
        <taxon>Chordata</taxon>
        <taxon>Craniata</taxon>
        <taxon>Vertebrata</taxon>
        <taxon>Euteleostomi</taxon>
        <taxon>Archelosauria</taxon>
        <taxon>Testudinata</taxon>
        <taxon>Testudines</taxon>
        <taxon>Cryptodira</taxon>
        <taxon>Trionychia</taxon>
        <taxon>Trionychidae</taxon>
        <taxon>Pelodiscus</taxon>
    </lineage>
</organism>
<dbReference type="Pfam" id="PF00059">
    <property type="entry name" value="Lectin_C"/>
    <property type="match status" value="1"/>
</dbReference>
<dbReference type="Ensembl" id="ENSPSIT00000019270.1">
    <property type="protein sequence ID" value="ENSPSIP00000019180.1"/>
    <property type="gene ID" value="ENSPSIG00000017042.1"/>
</dbReference>
<dbReference type="EMBL" id="AGCU01156448">
    <property type="status" value="NOT_ANNOTATED_CDS"/>
    <property type="molecule type" value="Genomic_DNA"/>
</dbReference>
<keyword evidence="2" id="KW-0430">Lectin</keyword>
<dbReference type="STRING" id="13735.ENSPSIP00000019180"/>
<dbReference type="GeneTree" id="ENSGT00940000163123"/>
<evidence type="ECO:0000256" key="1">
    <source>
        <dbReference type="ARBA" id="ARBA00004167"/>
    </source>
</evidence>
<evidence type="ECO:0000259" key="3">
    <source>
        <dbReference type="PROSITE" id="PS50041"/>
    </source>
</evidence>
<dbReference type="Proteomes" id="UP000007267">
    <property type="component" value="Unassembled WGS sequence"/>
</dbReference>
<evidence type="ECO:0000313" key="4">
    <source>
        <dbReference type="Ensembl" id="ENSPSIP00000019180.1"/>
    </source>
</evidence>
<dbReference type="SMART" id="SM00034">
    <property type="entry name" value="CLECT"/>
    <property type="match status" value="1"/>
</dbReference>
<dbReference type="InterPro" id="IPR051379">
    <property type="entry name" value="C-type_Lectin_Receptor_IMM"/>
</dbReference>
<dbReference type="SUPFAM" id="SSF56436">
    <property type="entry name" value="C-type lectin-like"/>
    <property type="match status" value="1"/>
</dbReference>
<feature type="domain" description="C-type lectin" evidence="3">
    <location>
        <begin position="97"/>
        <end position="205"/>
    </location>
</feature>
<dbReference type="OMA" id="HIWIGLA"/>
<dbReference type="PANTHER" id="PTHR46746:SF3">
    <property type="entry name" value="C-TYPE LECTIN DOMAIN-CONTAINING PROTEIN-RELATED"/>
    <property type="match status" value="1"/>
</dbReference>
<dbReference type="EMBL" id="AGCU01156447">
    <property type="status" value="NOT_ANNOTATED_CDS"/>
    <property type="molecule type" value="Genomic_DNA"/>
</dbReference>
<sequence length="211" mass="23603">MEDEEGYTVLNLRPKWGNSAHLSPAGHQVFQGCPSKAEERPAWTSNGVIPITSNGRAYNSSLEDLVSRLKQSVCDPAQINSAGGARCKLCPVNWRLHEDKCYWLSKELNSWSESREDCTRKGSEMLVIQNTEQMDHLQSALPEADHIWIGLAFNSSQGKWTWLDGASVPELGPRMGKVNTNSCGVLQRRNIEFENCSVKLKWPCLKAAFPL</sequence>
<dbReference type="GO" id="GO:0030246">
    <property type="term" value="F:carbohydrate binding"/>
    <property type="evidence" value="ECO:0007669"/>
    <property type="project" value="UniProtKB-KW"/>
</dbReference>
<accession>K7GFW9</accession>
<dbReference type="EMBL" id="AGCU01156450">
    <property type="status" value="NOT_ANNOTATED_CDS"/>
    <property type="molecule type" value="Genomic_DNA"/>
</dbReference>
<comment type="subcellular location">
    <subcellularLocation>
        <location evidence="1">Membrane</location>
        <topology evidence="1">Single-pass membrane protein</topology>
    </subcellularLocation>
</comment>
<reference evidence="4" key="4">
    <citation type="submission" date="2025-09" db="UniProtKB">
        <authorList>
            <consortium name="Ensembl"/>
        </authorList>
    </citation>
    <scope>IDENTIFICATION</scope>
</reference>
<dbReference type="GO" id="GO:0005886">
    <property type="term" value="C:plasma membrane"/>
    <property type="evidence" value="ECO:0007669"/>
    <property type="project" value="TreeGrafter"/>
</dbReference>
<reference evidence="5" key="1">
    <citation type="submission" date="2011-10" db="EMBL/GenBank/DDBJ databases">
        <authorList>
            <consortium name="Soft-shell Turtle Genome Consortium"/>
        </authorList>
    </citation>
    <scope>NUCLEOTIDE SEQUENCE [LARGE SCALE GENOMIC DNA]</scope>
    <source>
        <strain evidence="5">Daiwa-1</strain>
    </source>
</reference>
<proteinExistence type="predicted"/>
<dbReference type="CDD" id="cd03593">
    <property type="entry name" value="CLECT_NK_receptors_like"/>
    <property type="match status" value="1"/>
</dbReference>
<dbReference type="PANTHER" id="PTHR46746">
    <property type="entry name" value="KILLER CELL LECTIN-LIKE RECEPTOR SUBFAMILY F MEMBER 2"/>
    <property type="match status" value="1"/>
</dbReference>
<dbReference type="InterPro" id="IPR016186">
    <property type="entry name" value="C-type_lectin-like/link_sf"/>
</dbReference>
<dbReference type="InterPro" id="IPR033992">
    <property type="entry name" value="NKR-like_CTLD"/>
</dbReference>
<dbReference type="EMBL" id="AGCU01156449">
    <property type="status" value="NOT_ANNOTATED_CDS"/>
    <property type="molecule type" value="Genomic_DNA"/>
</dbReference>
<reference evidence="5" key="2">
    <citation type="journal article" date="2013" name="Nat. Genet.">
        <title>The draft genomes of soft-shell turtle and green sea turtle yield insights into the development and evolution of the turtle-specific body plan.</title>
        <authorList>
            <person name="Wang Z."/>
            <person name="Pascual-Anaya J."/>
            <person name="Zadissa A."/>
            <person name="Li W."/>
            <person name="Niimura Y."/>
            <person name="Huang Z."/>
            <person name="Li C."/>
            <person name="White S."/>
            <person name="Xiong Z."/>
            <person name="Fang D."/>
            <person name="Wang B."/>
            <person name="Ming Y."/>
            <person name="Chen Y."/>
            <person name="Zheng Y."/>
            <person name="Kuraku S."/>
            <person name="Pignatelli M."/>
            <person name="Herrero J."/>
            <person name="Beal K."/>
            <person name="Nozawa M."/>
            <person name="Li Q."/>
            <person name="Wang J."/>
            <person name="Zhang H."/>
            <person name="Yu L."/>
            <person name="Shigenobu S."/>
            <person name="Wang J."/>
            <person name="Liu J."/>
            <person name="Flicek P."/>
            <person name="Searle S."/>
            <person name="Wang J."/>
            <person name="Kuratani S."/>
            <person name="Yin Y."/>
            <person name="Aken B."/>
            <person name="Zhang G."/>
            <person name="Irie N."/>
        </authorList>
    </citation>
    <scope>NUCLEOTIDE SEQUENCE [LARGE SCALE GENOMIC DNA]</scope>
    <source>
        <strain evidence="5">Daiwa-1</strain>
    </source>
</reference>
<dbReference type="InterPro" id="IPR016187">
    <property type="entry name" value="CTDL_fold"/>
</dbReference>
<evidence type="ECO:0000256" key="2">
    <source>
        <dbReference type="ARBA" id="ARBA00022734"/>
    </source>
</evidence>
<dbReference type="eggNOG" id="KOG4297">
    <property type="taxonomic scope" value="Eukaryota"/>
</dbReference>